<proteinExistence type="predicted"/>
<dbReference type="Proteomes" id="UP000076964">
    <property type="component" value="Unassembled WGS sequence"/>
</dbReference>
<evidence type="ECO:0000313" key="2">
    <source>
        <dbReference type="Proteomes" id="UP000076964"/>
    </source>
</evidence>
<comment type="caution">
    <text evidence="1">The sequence shown here is derived from an EMBL/GenBank/DDBJ whole genome shotgun (WGS) entry which is preliminary data.</text>
</comment>
<accession>A0A177EA47</accession>
<organism evidence="1 2">
    <name type="scientific">Thermodesulfatator autotrophicus</name>
    <dbReference type="NCBI Taxonomy" id="1795632"/>
    <lineage>
        <taxon>Bacteria</taxon>
        <taxon>Pseudomonadati</taxon>
        <taxon>Thermodesulfobacteriota</taxon>
        <taxon>Thermodesulfobacteria</taxon>
        <taxon>Thermodesulfobacteriales</taxon>
        <taxon>Thermodesulfatatoraceae</taxon>
        <taxon>Thermodesulfatator</taxon>
    </lineage>
</organism>
<gene>
    <name evidence="1" type="ORF">TH606_02235</name>
</gene>
<protein>
    <submittedName>
        <fullName evidence="1">Uncharacterized protein</fullName>
    </submittedName>
</protein>
<dbReference type="AlphaFoldDB" id="A0A177EA47"/>
<sequence length="65" mass="7942">MKIYEKLGEWLVEYNTVLAHHSLEMKPLVKWLIEKGPECQKCWTNTTFWLYFRRIEDVIAKDLKK</sequence>
<evidence type="ECO:0000313" key="1">
    <source>
        <dbReference type="EMBL" id="OAG28300.1"/>
    </source>
</evidence>
<reference evidence="1 2" key="1">
    <citation type="submission" date="2016-02" db="EMBL/GenBank/DDBJ databases">
        <title>Draft genome sequence of Thermodesulfatator sp. S606.</title>
        <authorList>
            <person name="Lai Q."/>
            <person name="Cao J."/>
            <person name="Dupont S."/>
            <person name="Shao Z."/>
            <person name="Jebbar M."/>
            <person name="Alain K."/>
        </authorList>
    </citation>
    <scope>NUCLEOTIDE SEQUENCE [LARGE SCALE GENOMIC DNA]</scope>
    <source>
        <strain evidence="1 2">S606</strain>
    </source>
</reference>
<name>A0A177EA47_9BACT</name>
<keyword evidence="2" id="KW-1185">Reference proteome</keyword>
<dbReference type="EMBL" id="LSFI01000007">
    <property type="protein sequence ID" value="OAG28300.1"/>
    <property type="molecule type" value="Genomic_DNA"/>
</dbReference>